<dbReference type="RefSeq" id="WP_250860472.1">
    <property type="nucleotide sequence ID" value="NZ_JAGSOJ010000003.1"/>
</dbReference>
<reference evidence="1" key="2">
    <citation type="submission" date="2021-04" db="EMBL/GenBank/DDBJ databases">
        <authorList>
            <person name="Dong X."/>
        </authorList>
    </citation>
    <scope>NUCLEOTIDE SEQUENCE</scope>
    <source>
        <strain evidence="1">ZWT</strain>
    </source>
</reference>
<dbReference type="Proteomes" id="UP001056429">
    <property type="component" value="Unassembled WGS sequence"/>
</dbReference>
<dbReference type="AlphaFoldDB" id="A0A9J6P6E2"/>
<protein>
    <submittedName>
        <fullName evidence="1">Uncharacterized protein</fullName>
    </submittedName>
</protein>
<name>A0A9J6P6E2_9CLOT</name>
<keyword evidence="2" id="KW-1185">Reference proteome</keyword>
<evidence type="ECO:0000313" key="2">
    <source>
        <dbReference type="Proteomes" id="UP001056429"/>
    </source>
</evidence>
<sequence length="64" mass="7532">MSSVDFKLQQPIEILIKKSKVSRKTLKGKIVYISEHFITVQNEDHIRESFNFIDFSLGKIQLKH</sequence>
<organism evidence="1 2">
    <name type="scientific">Oceanirhabdus seepicola</name>
    <dbReference type="NCBI Taxonomy" id="2828781"/>
    <lineage>
        <taxon>Bacteria</taxon>
        <taxon>Bacillati</taxon>
        <taxon>Bacillota</taxon>
        <taxon>Clostridia</taxon>
        <taxon>Eubacteriales</taxon>
        <taxon>Clostridiaceae</taxon>
        <taxon>Oceanirhabdus</taxon>
    </lineage>
</organism>
<gene>
    <name evidence="1" type="ORF">KDK92_16650</name>
</gene>
<reference evidence="1" key="1">
    <citation type="journal article" date="2021" name="mSystems">
        <title>Bacteria and Archaea Synergistically Convert Glycine Betaine to Biogenic Methane in the Formosa Cold Seep of the South China Sea.</title>
        <authorList>
            <person name="Li L."/>
            <person name="Zhang W."/>
            <person name="Zhang S."/>
            <person name="Song L."/>
            <person name="Sun Q."/>
            <person name="Zhang H."/>
            <person name="Xiang H."/>
            <person name="Dong X."/>
        </authorList>
    </citation>
    <scope>NUCLEOTIDE SEQUENCE</scope>
    <source>
        <strain evidence="1">ZWT</strain>
    </source>
</reference>
<evidence type="ECO:0000313" key="1">
    <source>
        <dbReference type="EMBL" id="MCM1991365.1"/>
    </source>
</evidence>
<proteinExistence type="predicted"/>
<comment type="caution">
    <text evidence="1">The sequence shown here is derived from an EMBL/GenBank/DDBJ whole genome shotgun (WGS) entry which is preliminary data.</text>
</comment>
<dbReference type="EMBL" id="JAGSOJ010000003">
    <property type="protein sequence ID" value="MCM1991365.1"/>
    <property type="molecule type" value="Genomic_DNA"/>
</dbReference>
<accession>A0A9J6P6E2</accession>